<dbReference type="PANTHER" id="PTHR11046:SF0">
    <property type="entry name" value="OLIGORIBONUCLEASE, MITOCHONDRIAL"/>
    <property type="match status" value="1"/>
</dbReference>
<evidence type="ECO:0000313" key="7">
    <source>
        <dbReference type="EMBL" id="OEJ90293.1"/>
    </source>
</evidence>
<dbReference type="InterPro" id="IPR013520">
    <property type="entry name" value="Ribonucl_H"/>
</dbReference>
<feature type="region of interest" description="Disordered" evidence="5">
    <location>
        <begin position="219"/>
        <end position="254"/>
    </location>
</feature>
<dbReference type="STRING" id="29833.A0A1E5RU89"/>
<dbReference type="GO" id="GO:0003676">
    <property type="term" value="F:nucleic acid binding"/>
    <property type="evidence" value="ECO:0007669"/>
    <property type="project" value="InterPro"/>
</dbReference>
<dbReference type="GO" id="GO:0000175">
    <property type="term" value="F:3'-5'-RNA exonuclease activity"/>
    <property type="evidence" value="ECO:0007669"/>
    <property type="project" value="InterPro"/>
</dbReference>
<dbReference type="CDD" id="cd06135">
    <property type="entry name" value="Orn"/>
    <property type="match status" value="1"/>
</dbReference>
<proteinExistence type="inferred from homology"/>
<keyword evidence="4" id="KW-0269">Exonuclease</keyword>
<protein>
    <submittedName>
        <fullName evidence="7">Oligoribonuclease, mitochondrial</fullName>
    </submittedName>
</protein>
<dbReference type="InterPro" id="IPR036397">
    <property type="entry name" value="RNaseH_sf"/>
</dbReference>
<dbReference type="VEuPathDB" id="FungiDB:AWRI3580_g1157"/>
<dbReference type="AlphaFoldDB" id="A0A1E5RU89"/>
<name>A0A1E5RU89_HANUV</name>
<dbReference type="Proteomes" id="UP000095358">
    <property type="component" value="Unassembled WGS sequence"/>
</dbReference>
<organism evidence="7 8">
    <name type="scientific">Hanseniaspora uvarum</name>
    <name type="common">Yeast</name>
    <name type="synonym">Kloeckera apiculata</name>
    <dbReference type="NCBI Taxonomy" id="29833"/>
    <lineage>
        <taxon>Eukaryota</taxon>
        <taxon>Fungi</taxon>
        <taxon>Dikarya</taxon>
        <taxon>Ascomycota</taxon>
        <taxon>Saccharomycotina</taxon>
        <taxon>Saccharomycetes</taxon>
        <taxon>Saccharomycodales</taxon>
        <taxon>Saccharomycodaceae</taxon>
        <taxon>Hanseniaspora</taxon>
    </lineage>
</organism>
<sequence>MSTEEKDTKSTAEPTSTQPKIFMPLVWIDCEMTGLDHKNDVIIEVCAIITDGHLNIIDEVGYESVIHCTKEKFDQMGEWCTNQHTQSGLVDKCLNATDRTMSLVEDELLAYIQKYIPNPNRALLAGSSVHMDKIFLMKDMPKIIEHLHYRLLDVSAFMEICRRVNYPLFKCMESPVSDHTAKSDILKSINLMKWYRDHFLKLPAETKDFVDAYNIEKKEREEKEKAEEKQEVEVEKRKLEDDDDESIAKKQKTE</sequence>
<accession>A0A1E5RU89</accession>
<evidence type="ECO:0000313" key="8">
    <source>
        <dbReference type="Proteomes" id="UP000095358"/>
    </source>
</evidence>
<comment type="caution">
    <text evidence="7">The sequence shown here is derived from an EMBL/GenBank/DDBJ whole genome shotgun (WGS) entry which is preliminary data.</text>
</comment>
<dbReference type="EMBL" id="LPNN01000003">
    <property type="protein sequence ID" value="OEJ90293.1"/>
    <property type="molecule type" value="Genomic_DNA"/>
</dbReference>
<dbReference type="SUPFAM" id="SSF53098">
    <property type="entry name" value="Ribonuclease H-like"/>
    <property type="match status" value="1"/>
</dbReference>
<evidence type="ECO:0000256" key="5">
    <source>
        <dbReference type="SAM" id="MobiDB-lite"/>
    </source>
</evidence>
<evidence type="ECO:0000256" key="1">
    <source>
        <dbReference type="ARBA" id="ARBA00009921"/>
    </source>
</evidence>
<evidence type="ECO:0000256" key="4">
    <source>
        <dbReference type="ARBA" id="ARBA00022839"/>
    </source>
</evidence>
<dbReference type="InterPro" id="IPR022894">
    <property type="entry name" value="Oligoribonuclease"/>
</dbReference>
<feature type="domain" description="Exonuclease" evidence="6">
    <location>
        <begin position="24"/>
        <end position="201"/>
    </location>
</feature>
<evidence type="ECO:0000256" key="3">
    <source>
        <dbReference type="ARBA" id="ARBA00022801"/>
    </source>
</evidence>
<evidence type="ECO:0000259" key="6">
    <source>
        <dbReference type="SMART" id="SM00479"/>
    </source>
</evidence>
<comment type="similarity">
    <text evidence="1">Belongs to the oligoribonuclease family.</text>
</comment>
<keyword evidence="3" id="KW-0378">Hydrolase</keyword>
<dbReference type="PANTHER" id="PTHR11046">
    <property type="entry name" value="OLIGORIBONUCLEASE, MITOCHONDRIAL"/>
    <property type="match status" value="1"/>
</dbReference>
<gene>
    <name evidence="7" type="ORF">AWRI3580_g1157</name>
</gene>
<keyword evidence="2" id="KW-0540">Nuclease</keyword>
<dbReference type="SMART" id="SM00479">
    <property type="entry name" value="EXOIII"/>
    <property type="match status" value="1"/>
</dbReference>
<dbReference type="GO" id="GO:0005739">
    <property type="term" value="C:mitochondrion"/>
    <property type="evidence" value="ECO:0007669"/>
    <property type="project" value="TreeGrafter"/>
</dbReference>
<dbReference type="NCBIfam" id="NF003765">
    <property type="entry name" value="PRK05359.1"/>
    <property type="match status" value="1"/>
</dbReference>
<reference evidence="8" key="1">
    <citation type="journal article" date="2016" name="Genome Announc.">
        <title>Genome sequences of three species of Hanseniaspora isolated from spontaneous wine fermentations.</title>
        <authorList>
            <person name="Sternes P.R."/>
            <person name="Lee D."/>
            <person name="Kutyna D.R."/>
            <person name="Borneman A.R."/>
        </authorList>
    </citation>
    <scope>NUCLEOTIDE SEQUENCE [LARGE SCALE GENOMIC DNA]</scope>
    <source>
        <strain evidence="8">AWRI3580</strain>
    </source>
</reference>
<dbReference type="InterPro" id="IPR012337">
    <property type="entry name" value="RNaseH-like_sf"/>
</dbReference>
<dbReference type="Gene3D" id="3.30.420.10">
    <property type="entry name" value="Ribonuclease H-like superfamily/Ribonuclease H"/>
    <property type="match status" value="1"/>
</dbReference>
<dbReference type="OrthoDB" id="270189at2759"/>
<dbReference type="Pfam" id="PF00929">
    <property type="entry name" value="RNase_T"/>
    <property type="match status" value="1"/>
</dbReference>
<keyword evidence="8" id="KW-1185">Reference proteome</keyword>
<evidence type="ECO:0000256" key="2">
    <source>
        <dbReference type="ARBA" id="ARBA00022722"/>
    </source>
</evidence>